<evidence type="ECO:0008006" key="3">
    <source>
        <dbReference type="Google" id="ProtNLM"/>
    </source>
</evidence>
<name>A0A139LI79_9BACE</name>
<dbReference type="RefSeq" id="WP_061435864.1">
    <property type="nucleotide sequence ID" value="NZ_KQ968692.1"/>
</dbReference>
<dbReference type="AlphaFoldDB" id="A0A139LI79"/>
<dbReference type="EMBL" id="LTDF01000076">
    <property type="protein sequence ID" value="KXT51147.1"/>
    <property type="molecule type" value="Genomic_DNA"/>
</dbReference>
<sequence>MKYNYIYIGSSDLGHLKPNLDGYYNICIQDLRNCKNIQVVSMPLENNILFLRILYALHHSGKINKIVKLPLKFLWYPLYFKSRFDDNEPLCIIFQNLNFSSNYFYYVRKKFPKAKIVKIHRDNIELTRKRCKGLTDDVINNVFDLSLSFDEAEAKKYNYLWFSEFESKLNDISQSENYPECDVFFAGKAKDRLEKLYAIYDKLTSFGLKVHYYIVGIPKEKQIQLDGVTYSNKLMSYKEMLYHTVNCRCVLDVNQENTVGYTSRFLEAVMYNKPLIADNLNIRASKFYNPDFIQVYDDWNDLDPNFVKKDEKRVDYHYNGEFSPIHLIEQIDHELVARYGI</sequence>
<dbReference type="PATRIC" id="fig|329854.7.peg.2186"/>
<proteinExistence type="predicted"/>
<gene>
    <name evidence="1" type="ORF">HMPREF2531_02144</name>
</gene>
<evidence type="ECO:0000313" key="1">
    <source>
        <dbReference type="EMBL" id="KXT51147.1"/>
    </source>
</evidence>
<protein>
    <recommendedName>
        <fullName evidence="3">Glycosyltransferase family 1 protein</fullName>
    </recommendedName>
</protein>
<dbReference type="Proteomes" id="UP000070319">
    <property type="component" value="Unassembled WGS sequence"/>
</dbReference>
<comment type="caution">
    <text evidence="1">The sequence shown here is derived from an EMBL/GenBank/DDBJ whole genome shotgun (WGS) entry which is preliminary data.</text>
</comment>
<evidence type="ECO:0000313" key="2">
    <source>
        <dbReference type="Proteomes" id="UP000070319"/>
    </source>
</evidence>
<organism evidence="1">
    <name type="scientific">Bacteroides intestinalis</name>
    <dbReference type="NCBI Taxonomy" id="329854"/>
    <lineage>
        <taxon>Bacteria</taxon>
        <taxon>Pseudomonadati</taxon>
        <taxon>Bacteroidota</taxon>
        <taxon>Bacteroidia</taxon>
        <taxon>Bacteroidales</taxon>
        <taxon>Bacteroidaceae</taxon>
        <taxon>Bacteroides</taxon>
    </lineage>
</organism>
<accession>A0A139LI79</accession>
<reference evidence="1 2" key="1">
    <citation type="submission" date="2016-02" db="EMBL/GenBank/DDBJ databases">
        <authorList>
            <person name="Wen L."/>
            <person name="He K."/>
            <person name="Yang H."/>
        </authorList>
    </citation>
    <scope>NUCLEOTIDE SEQUENCE [LARGE SCALE GENOMIC DNA]</scope>
    <source>
        <strain evidence="1 2">KLE1704</strain>
    </source>
</reference>